<dbReference type="AlphaFoldDB" id="A0A1F5G193"/>
<protein>
    <recommendedName>
        <fullName evidence="1">Mannosylglycerate hydrolase MGH1-like glycoside hydrolase domain-containing protein</fullName>
    </recommendedName>
</protein>
<evidence type="ECO:0000313" key="3">
    <source>
        <dbReference type="Proteomes" id="UP000177069"/>
    </source>
</evidence>
<feature type="domain" description="Mannosylglycerate hydrolase MGH1-like glycoside hydrolase" evidence="1">
    <location>
        <begin position="62"/>
        <end position="218"/>
    </location>
</feature>
<dbReference type="EMBL" id="MFBA01000018">
    <property type="protein sequence ID" value="OGD85653.1"/>
    <property type="molecule type" value="Genomic_DNA"/>
</dbReference>
<dbReference type="InterPro" id="IPR012341">
    <property type="entry name" value="6hp_glycosidase-like_sf"/>
</dbReference>
<accession>A0A1F5G193</accession>
<dbReference type="Pfam" id="PF22422">
    <property type="entry name" value="MGH1-like_GH"/>
    <property type="match status" value="1"/>
</dbReference>
<reference evidence="2 3" key="1">
    <citation type="journal article" date="2016" name="Nat. Commun.">
        <title>Thousands of microbial genomes shed light on interconnected biogeochemical processes in an aquifer system.</title>
        <authorList>
            <person name="Anantharaman K."/>
            <person name="Brown C.T."/>
            <person name="Hug L.A."/>
            <person name="Sharon I."/>
            <person name="Castelle C.J."/>
            <person name="Probst A.J."/>
            <person name="Thomas B.C."/>
            <person name="Singh A."/>
            <person name="Wilkins M.J."/>
            <person name="Karaoz U."/>
            <person name="Brodie E.L."/>
            <person name="Williams K.H."/>
            <person name="Hubbard S.S."/>
            <person name="Banfield J.F."/>
        </authorList>
    </citation>
    <scope>NUCLEOTIDE SEQUENCE [LARGE SCALE GENOMIC DNA]</scope>
</reference>
<dbReference type="InterPro" id="IPR008928">
    <property type="entry name" value="6-hairpin_glycosidase_sf"/>
</dbReference>
<evidence type="ECO:0000313" key="2">
    <source>
        <dbReference type="EMBL" id="OGD85653.1"/>
    </source>
</evidence>
<proteinExistence type="predicted"/>
<gene>
    <name evidence="2" type="ORF">A2696_03195</name>
</gene>
<evidence type="ECO:0000259" key="1">
    <source>
        <dbReference type="Pfam" id="PF22422"/>
    </source>
</evidence>
<organism evidence="2 3">
    <name type="scientific">Candidatus Curtissbacteria bacterium RIFCSPHIGHO2_01_FULL_41_13</name>
    <dbReference type="NCBI Taxonomy" id="1797745"/>
    <lineage>
        <taxon>Bacteria</taxon>
        <taxon>Candidatus Curtissiibacteriota</taxon>
    </lineage>
</organism>
<sequence length="270" mass="30652">MERHWPAAKRGVLHDNAIADKHRRSLIISEAYGPLLNRNWKDSDSAYKNEEGDVPPPPYIYLTVNATYYWALLEAARMAQMSGEVNLAKECMERASELKHLINTLFWSPKLEYFVPLIDGEDRQDEIVTDDPIDALWAEALEPKIAKAVISRLSQPDMLNVYGIRTRSSDSKMFAENGAEAYHNGPNWPRRTKQAAKGAEKYGYFAFARDLDERVFTLESIVGRKELVPIAKDGFTILTYEEDGEPAANDPQSWEVFGTIGRTAAIINRR</sequence>
<dbReference type="Proteomes" id="UP000177069">
    <property type="component" value="Unassembled WGS sequence"/>
</dbReference>
<dbReference type="SUPFAM" id="SSF48208">
    <property type="entry name" value="Six-hairpin glycosidases"/>
    <property type="match status" value="1"/>
</dbReference>
<dbReference type="Gene3D" id="1.50.10.10">
    <property type="match status" value="1"/>
</dbReference>
<dbReference type="GO" id="GO:0005975">
    <property type="term" value="P:carbohydrate metabolic process"/>
    <property type="evidence" value="ECO:0007669"/>
    <property type="project" value="InterPro"/>
</dbReference>
<dbReference type="InterPro" id="IPR054491">
    <property type="entry name" value="MGH1-like_GH"/>
</dbReference>
<comment type="caution">
    <text evidence="2">The sequence shown here is derived from an EMBL/GenBank/DDBJ whole genome shotgun (WGS) entry which is preliminary data.</text>
</comment>
<name>A0A1F5G193_9BACT</name>